<keyword evidence="5" id="KW-1185">Reference proteome</keyword>
<dbReference type="PANTHER" id="PTHR48036">
    <property type="entry name" value="SPLICING FACTOR (PAD-1), PUTATIVE (AFU_ORTHOLOGUE AFUA_1G15810)-RELATED"/>
    <property type="match status" value="1"/>
</dbReference>
<feature type="compositionally biased region" description="Basic and acidic residues" evidence="2">
    <location>
        <begin position="65"/>
        <end position="86"/>
    </location>
</feature>
<feature type="compositionally biased region" description="Low complexity" evidence="2">
    <location>
        <begin position="221"/>
        <end position="231"/>
    </location>
</feature>
<dbReference type="CDD" id="cd12285">
    <property type="entry name" value="RRM3_RBM39_like"/>
    <property type="match status" value="1"/>
</dbReference>
<dbReference type="SUPFAM" id="SSF54928">
    <property type="entry name" value="RNA-binding domain, RBD"/>
    <property type="match status" value="2"/>
</dbReference>
<feature type="domain" description="RRM" evidence="3">
    <location>
        <begin position="132"/>
        <end position="209"/>
    </location>
</feature>
<feature type="compositionally biased region" description="Basic residues" evidence="2">
    <location>
        <begin position="87"/>
        <end position="97"/>
    </location>
</feature>
<sequence length="490" mass="54174">MSWNIDELDALLEAPFQEKQLSSNDKLSGDTTRSSSPSPSKGKSRYQDDDYFRSPRPSSSTSSSSKRDYSRERPSASKERTSDPYSRRRRRSRSRSRCRVETAKRDDPPSGAIRKRARSPSPELTEGERDRRTVFVQQLAVRLRETELREFFSKVGKVRQVKIVSDRITGRSKGFGYVEFRDEPSVPLAILLSGHKLLGIPILVSNTETEKNRLAEEAAAMCSSRSSSESARTILPPPTQNQPAASSAASRAEKKGPASQFKRLFISSIHPDVDEHMLTPIFSAYGRIDNLSLLVDPVSKRSKGAAVVSFRDHVDAKKAIEQLDGVEIAGKAIKITVASDAQMRALADDSEATVALSMTPQARAELMMRLSRDSDLSTSTHLTQNYFKENPVFYILLSNLYDPIAESSSSATWKADLADDIHDECSKFGALVGRPVVLGNTQGEVLLQYSDLAASQLAVAALQGRWFGGRQIRASVISSQTYQQKMASSK</sequence>
<reference evidence="4 5" key="1">
    <citation type="submission" date="2014-04" db="EMBL/GenBank/DDBJ databases">
        <title>A new species of microsporidia sheds light on the evolution of extreme parasitism.</title>
        <authorList>
            <person name="Haag K.L."/>
            <person name="James T.Y."/>
            <person name="Larsson R."/>
            <person name="Schaer T.M."/>
            <person name="Refardt D."/>
            <person name="Pombert J.-F."/>
            <person name="Ebert D."/>
        </authorList>
    </citation>
    <scope>NUCLEOTIDE SEQUENCE [LARGE SCALE GENOMIC DNA]</scope>
    <source>
        <strain evidence="4 5">UGP3</strain>
        <tissue evidence="4">Spores</tissue>
    </source>
</reference>
<dbReference type="PROSITE" id="PS50102">
    <property type="entry name" value="RRM"/>
    <property type="match status" value="2"/>
</dbReference>
<dbReference type="GO" id="GO:0006397">
    <property type="term" value="P:mRNA processing"/>
    <property type="evidence" value="ECO:0007669"/>
    <property type="project" value="InterPro"/>
</dbReference>
<gene>
    <name evidence="4" type="ORF">DI09_37p160</name>
</gene>
<evidence type="ECO:0000259" key="3">
    <source>
        <dbReference type="PROSITE" id="PS50102"/>
    </source>
</evidence>
<dbReference type="AlphaFoldDB" id="A0A098VRH7"/>
<feature type="compositionally biased region" description="Basic and acidic residues" evidence="2">
    <location>
        <begin position="98"/>
        <end position="108"/>
    </location>
</feature>
<evidence type="ECO:0000256" key="1">
    <source>
        <dbReference type="PROSITE-ProRule" id="PRU00176"/>
    </source>
</evidence>
<keyword evidence="1" id="KW-0694">RNA-binding</keyword>
<dbReference type="Pfam" id="PF00076">
    <property type="entry name" value="RRM_1"/>
    <property type="match status" value="2"/>
</dbReference>
<dbReference type="InterPro" id="IPR012677">
    <property type="entry name" value="Nucleotide-bd_a/b_plait_sf"/>
</dbReference>
<dbReference type="Gene3D" id="3.30.70.330">
    <property type="match status" value="3"/>
</dbReference>
<dbReference type="InterPro" id="IPR006509">
    <property type="entry name" value="RBM39_SF"/>
</dbReference>
<feature type="region of interest" description="Disordered" evidence="2">
    <location>
        <begin position="13"/>
        <end position="130"/>
    </location>
</feature>
<dbReference type="OrthoDB" id="5411533at2759"/>
<dbReference type="HOGENOM" id="CLU_020551_5_1_1"/>
<dbReference type="CDD" id="cd12283">
    <property type="entry name" value="RRM1_RBM39_like"/>
    <property type="match status" value="1"/>
</dbReference>
<evidence type="ECO:0000256" key="2">
    <source>
        <dbReference type="SAM" id="MobiDB-lite"/>
    </source>
</evidence>
<evidence type="ECO:0000313" key="4">
    <source>
        <dbReference type="EMBL" id="KGG51379.1"/>
    </source>
</evidence>
<proteinExistence type="predicted"/>
<accession>A0A098VRH7</accession>
<dbReference type="GeneID" id="25259736"/>
<feature type="region of interest" description="Disordered" evidence="2">
    <location>
        <begin position="221"/>
        <end position="256"/>
    </location>
</feature>
<dbReference type="GO" id="GO:0003723">
    <property type="term" value="F:RNA binding"/>
    <property type="evidence" value="ECO:0007669"/>
    <property type="project" value="UniProtKB-UniRule"/>
</dbReference>
<organism evidence="4 5">
    <name type="scientific">Mitosporidium daphniae</name>
    <dbReference type="NCBI Taxonomy" id="1485682"/>
    <lineage>
        <taxon>Eukaryota</taxon>
        <taxon>Fungi</taxon>
        <taxon>Fungi incertae sedis</taxon>
        <taxon>Microsporidia</taxon>
        <taxon>Mitosporidium</taxon>
    </lineage>
</organism>
<dbReference type="VEuPathDB" id="MicrosporidiaDB:DI09_37p160"/>
<dbReference type="EMBL" id="JMKJ01000310">
    <property type="protein sequence ID" value="KGG51379.1"/>
    <property type="molecule type" value="Genomic_DNA"/>
</dbReference>
<feature type="compositionally biased region" description="Low complexity" evidence="2">
    <location>
        <begin position="54"/>
        <end position="64"/>
    </location>
</feature>
<feature type="domain" description="RRM" evidence="3">
    <location>
        <begin position="262"/>
        <end position="340"/>
    </location>
</feature>
<dbReference type="Proteomes" id="UP000029725">
    <property type="component" value="Unassembled WGS sequence"/>
</dbReference>
<evidence type="ECO:0000313" key="5">
    <source>
        <dbReference type="Proteomes" id="UP000029725"/>
    </source>
</evidence>
<protein>
    <recommendedName>
        <fullName evidence="3">RRM domain-containing protein</fullName>
    </recommendedName>
</protein>
<comment type="caution">
    <text evidence="4">The sequence shown here is derived from an EMBL/GenBank/DDBJ whole genome shotgun (WGS) entry which is preliminary data.</text>
</comment>
<dbReference type="InterPro" id="IPR000504">
    <property type="entry name" value="RRM_dom"/>
</dbReference>
<dbReference type="InterPro" id="IPR035979">
    <property type="entry name" value="RBD_domain_sf"/>
</dbReference>
<dbReference type="SMART" id="SM00360">
    <property type="entry name" value="RRM"/>
    <property type="match status" value="3"/>
</dbReference>
<name>A0A098VRH7_9MICR</name>
<dbReference type="GO" id="GO:0005634">
    <property type="term" value="C:nucleus"/>
    <property type="evidence" value="ECO:0007669"/>
    <property type="project" value="InterPro"/>
</dbReference>
<feature type="compositionally biased region" description="Low complexity" evidence="2">
    <location>
        <begin position="29"/>
        <end position="41"/>
    </location>
</feature>
<dbReference type="RefSeq" id="XP_013237806.1">
    <property type="nucleotide sequence ID" value="XM_013382352.1"/>
</dbReference>